<feature type="non-terminal residue" evidence="1">
    <location>
        <position position="1"/>
    </location>
</feature>
<dbReference type="EMBL" id="BARV01030777">
    <property type="protein sequence ID" value="GAI44903.1"/>
    <property type="molecule type" value="Genomic_DNA"/>
</dbReference>
<name>X1NMR2_9ZZZZ</name>
<evidence type="ECO:0000313" key="1">
    <source>
        <dbReference type="EMBL" id="GAI44903.1"/>
    </source>
</evidence>
<dbReference type="AlphaFoldDB" id="X1NMR2"/>
<comment type="caution">
    <text evidence="1">The sequence shown here is derived from an EMBL/GenBank/DDBJ whole genome shotgun (WGS) entry which is preliminary data.</text>
</comment>
<organism evidence="1">
    <name type="scientific">marine sediment metagenome</name>
    <dbReference type="NCBI Taxonomy" id="412755"/>
    <lineage>
        <taxon>unclassified sequences</taxon>
        <taxon>metagenomes</taxon>
        <taxon>ecological metagenomes</taxon>
    </lineage>
</organism>
<proteinExistence type="predicted"/>
<sequence length="48" mass="5691">EALVVVNVENFHLKRFRFDPPNDYVKKLEILDSMIRVNDSKEISLPNF</sequence>
<gene>
    <name evidence="1" type="ORF">S06H3_48828</name>
</gene>
<reference evidence="1" key="1">
    <citation type="journal article" date="2014" name="Front. Microbiol.">
        <title>High frequency of phylogenetically diverse reductive dehalogenase-homologous genes in deep subseafloor sedimentary metagenomes.</title>
        <authorList>
            <person name="Kawai M."/>
            <person name="Futagami T."/>
            <person name="Toyoda A."/>
            <person name="Takaki Y."/>
            <person name="Nishi S."/>
            <person name="Hori S."/>
            <person name="Arai W."/>
            <person name="Tsubouchi T."/>
            <person name="Morono Y."/>
            <person name="Uchiyama I."/>
            <person name="Ito T."/>
            <person name="Fujiyama A."/>
            <person name="Inagaki F."/>
            <person name="Takami H."/>
        </authorList>
    </citation>
    <scope>NUCLEOTIDE SEQUENCE</scope>
    <source>
        <strain evidence="1">Expedition CK06-06</strain>
    </source>
</reference>
<protein>
    <submittedName>
        <fullName evidence="1">Uncharacterized protein</fullName>
    </submittedName>
</protein>
<accession>X1NMR2</accession>